<accession>A0ACD3B563</accession>
<organism evidence="1 2">
    <name type="scientific">Pluteus cervinus</name>
    <dbReference type="NCBI Taxonomy" id="181527"/>
    <lineage>
        <taxon>Eukaryota</taxon>
        <taxon>Fungi</taxon>
        <taxon>Dikarya</taxon>
        <taxon>Basidiomycota</taxon>
        <taxon>Agaricomycotina</taxon>
        <taxon>Agaricomycetes</taxon>
        <taxon>Agaricomycetidae</taxon>
        <taxon>Agaricales</taxon>
        <taxon>Pluteineae</taxon>
        <taxon>Pluteaceae</taxon>
        <taxon>Pluteus</taxon>
    </lineage>
</organism>
<sequence length="257" mass="29776">MTPAARADQLRRQRDARQEYSKNLNSGWTQLENIAQDISNKNHKSVQRVQRDLHLLGRVMKRPRANPWNAYCREMKERHRGSGDIERGRSFLPSLVQRERENYKKLPAEEKQKLAESLSQQRNVELTTRCIFGRSKANDISSTMHHARDMFLNLKSRTGVEILVYTVPGTTDLPVKGTAWSTDGVQDFMEGTMKIDEQDLLGKMEGHALHGVKGAAENYVQRKNIIRNEIRLHILNGLRTITQNPTARMEFVHYWEK</sequence>
<name>A0ACD3B563_9AGAR</name>
<keyword evidence="2" id="KW-1185">Reference proteome</keyword>
<protein>
    <submittedName>
        <fullName evidence="1">Uncharacterized protein</fullName>
    </submittedName>
</protein>
<gene>
    <name evidence="1" type="ORF">BDN72DRAFT_894047</name>
</gene>
<dbReference type="EMBL" id="ML208277">
    <property type="protein sequence ID" value="TFK73198.1"/>
    <property type="molecule type" value="Genomic_DNA"/>
</dbReference>
<evidence type="ECO:0000313" key="2">
    <source>
        <dbReference type="Proteomes" id="UP000308600"/>
    </source>
</evidence>
<reference evidence="1 2" key="1">
    <citation type="journal article" date="2019" name="Nat. Ecol. Evol.">
        <title>Megaphylogeny resolves global patterns of mushroom evolution.</title>
        <authorList>
            <person name="Varga T."/>
            <person name="Krizsan K."/>
            <person name="Foldi C."/>
            <person name="Dima B."/>
            <person name="Sanchez-Garcia M."/>
            <person name="Sanchez-Ramirez S."/>
            <person name="Szollosi G.J."/>
            <person name="Szarkandi J.G."/>
            <person name="Papp V."/>
            <person name="Albert L."/>
            <person name="Andreopoulos W."/>
            <person name="Angelini C."/>
            <person name="Antonin V."/>
            <person name="Barry K.W."/>
            <person name="Bougher N.L."/>
            <person name="Buchanan P."/>
            <person name="Buyck B."/>
            <person name="Bense V."/>
            <person name="Catcheside P."/>
            <person name="Chovatia M."/>
            <person name="Cooper J."/>
            <person name="Damon W."/>
            <person name="Desjardin D."/>
            <person name="Finy P."/>
            <person name="Geml J."/>
            <person name="Haridas S."/>
            <person name="Hughes K."/>
            <person name="Justo A."/>
            <person name="Karasinski D."/>
            <person name="Kautmanova I."/>
            <person name="Kiss B."/>
            <person name="Kocsube S."/>
            <person name="Kotiranta H."/>
            <person name="LaButti K.M."/>
            <person name="Lechner B.E."/>
            <person name="Liimatainen K."/>
            <person name="Lipzen A."/>
            <person name="Lukacs Z."/>
            <person name="Mihaltcheva S."/>
            <person name="Morgado L.N."/>
            <person name="Niskanen T."/>
            <person name="Noordeloos M.E."/>
            <person name="Ohm R.A."/>
            <person name="Ortiz-Santana B."/>
            <person name="Ovrebo C."/>
            <person name="Racz N."/>
            <person name="Riley R."/>
            <person name="Savchenko A."/>
            <person name="Shiryaev A."/>
            <person name="Soop K."/>
            <person name="Spirin V."/>
            <person name="Szebenyi C."/>
            <person name="Tomsovsky M."/>
            <person name="Tulloss R.E."/>
            <person name="Uehling J."/>
            <person name="Grigoriev I.V."/>
            <person name="Vagvolgyi C."/>
            <person name="Papp T."/>
            <person name="Martin F.M."/>
            <person name="Miettinen O."/>
            <person name="Hibbett D.S."/>
            <person name="Nagy L.G."/>
        </authorList>
    </citation>
    <scope>NUCLEOTIDE SEQUENCE [LARGE SCALE GENOMIC DNA]</scope>
    <source>
        <strain evidence="1 2">NL-1719</strain>
    </source>
</reference>
<proteinExistence type="predicted"/>
<evidence type="ECO:0000313" key="1">
    <source>
        <dbReference type="EMBL" id="TFK73198.1"/>
    </source>
</evidence>
<feature type="non-terminal residue" evidence="1">
    <location>
        <position position="257"/>
    </location>
</feature>
<dbReference type="Proteomes" id="UP000308600">
    <property type="component" value="Unassembled WGS sequence"/>
</dbReference>